<evidence type="ECO:0000313" key="4">
    <source>
        <dbReference type="Proteomes" id="UP000321337"/>
    </source>
</evidence>
<name>A0A512LA58_9PROT</name>
<sequence length="145" mass="15770">MKAQYVRNAAIALIAGLGLMATPLYAEMPGGKDMGKGMMGDQKGGMTQMSSMMHDTADTMMLMSGEIGKGDMNAARQKQMSERMREMSIMMDDMSGMIGKGMMMDAEQQKKMSEMRKQVDAMHKDAAAGTGTKKPAPHLHPRDGK</sequence>
<dbReference type="RefSeq" id="WP_147074283.1">
    <property type="nucleotide sequence ID" value="NZ_AP021884.1"/>
</dbReference>
<protein>
    <submittedName>
        <fullName evidence="3">Uncharacterized protein</fullName>
    </submittedName>
</protein>
<proteinExistence type="predicted"/>
<evidence type="ECO:0000256" key="2">
    <source>
        <dbReference type="SAM" id="SignalP"/>
    </source>
</evidence>
<feature type="compositionally biased region" description="Basic and acidic residues" evidence="1">
    <location>
        <begin position="107"/>
        <end position="126"/>
    </location>
</feature>
<evidence type="ECO:0000313" key="3">
    <source>
        <dbReference type="EMBL" id="GEP31367.1"/>
    </source>
</evidence>
<organism evidence="3 4">
    <name type="scientific">Sulfuriferula plumbiphila</name>
    <dbReference type="NCBI Taxonomy" id="171865"/>
    <lineage>
        <taxon>Bacteria</taxon>
        <taxon>Pseudomonadati</taxon>
        <taxon>Pseudomonadota</taxon>
        <taxon>Betaproteobacteria</taxon>
        <taxon>Nitrosomonadales</taxon>
        <taxon>Sulfuricellaceae</taxon>
        <taxon>Sulfuriferula</taxon>
    </lineage>
</organism>
<comment type="caution">
    <text evidence="3">The sequence shown here is derived from an EMBL/GenBank/DDBJ whole genome shotgun (WGS) entry which is preliminary data.</text>
</comment>
<reference evidence="3 4" key="1">
    <citation type="submission" date="2019-07" db="EMBL/GenBank/DDBJ databases">
        <title>Whole genome shotgun sequence of Thiobacillus plumbophilus NBRC 107929.</title>
        <authorList>
            <person name="Hosoyama A."/>
            <person name="Uohara A."/>
            <person name="Ohji S."/>
            <person name="Ichikawa N."/>
        </authorList>
    </citation>
    <scope>NUCLEOTIDE SEQUENCE [LARGE SCALE GENOMIC DNA]</scope>
    <source>
        <strain evidence="3 4">NBRC 107929</strain>
    </source>
</reference>
<evidence type="ECO:0000256" key="1">
    <source>
        <dbReference type="SAM" id="MobiDB-lite"/>
    </source>
</evidence>
<feature type="region of interest" description="Disordered" evidence="1">
    <location>
        <begin position="107"/>
        <end position="145"/>
    </location>
</feature>
<dbReference type="Proteomes" id="UP000321337">
    <property type="component" value="Unassembled WGS sequence"/>
</dbReference>
<accession>A0A512LA58</accession>
<feature type="signal peptide" evidence="2">
    <location>
        <begin position="1"/>
        <end position="26"/>
    </location>
</feature>
<keyword evidence="2" id="KW-0732">Signal</keyword>
<feature type="chain" id="PRO_5022022121" evidence="2">
    <location>
        <begin position="27"/>
        <end position="145"/>
    </location>
</feature>
<dbReference type="AlphaFoldDB" id="A0A512LA58"/>
<gene>
    <name evidence="3" type="ORF">TPL01_25050</name>
</gene>
<dbReference type="EMBL" id="BKAD01000029">
    <property type="protein sequence ID" value="GEP31367.1"/>
    <property type="molecule type" value="Genomic_DNA"/>
</dbReference>
<keyword evidence="4" id="KW-1185">Reference proteome</keyword>